<reference evidence="3 4" key="1">
    <citation type="submission" date="2020-07" db="EMBL/GenBank/DDBJ databases">
        <title>Halosimplex litoreum sp. nov. and Halosimplex rubrum sp. nov., isolated from different salt environments.</title>
        <authorList>
            <person name="Cui H."/>
        </authorList>
    </citation>
    <scope>NUCLEOTIDE SEQUENCE [LARGE SCALE GENOMIC DNA]</scope>
    <source>
        <strain evidence="3 4">R2</strain>
    </source>
</reference>
<dbReference type="RefSeq" id="WP_179922888.1">
    <property type="nucleotide sequence ID" value="NZ_CP058909.1"/>
</dbReference>
<dbReference type="AlphaFoldDB" id="A0A7D5PET9"/>
<evidence type="ECO:0000313" key="3">
    <source>
        <dbReference type="EMBL" id="QLH82420.1"/>
    </source>
</evidence>
<organism evidence="3 4">
    <name type="scientific">Halosimplex pelagicum</name>
    <dbReference type="NCBI Taxonomy" id="869886"/>
    <lineage>
        <taxon>Archaea</taxon>
        <taxon>Methanobacteriati</taxon>
        <taxon>Methanobacteriota</taxon>
        <taxon>Stenosarchaea group</taxon>
        <taxon>Halobacteria</taxon>
        <taxon>Halobacteriales</taxon>
        <taxon>Haloarculaceae</taxon>
        <taxon>Halosimplex</taxon>
    </lineage>
</organism>
<evidence type="ECO:0000259" key="2">
    <source>
        <dbReference type="Pfam" id="PF00582"/>
    </source>
</evidence>
<feature type="region of interest" description="Disordered" evidence="1">
    <location>
        <begin position="1"/>
        <end position="25"/>
    </location>
</feature>
<dbReference type="SUPFAM" id="SSF52402">
    <property type="entry name" value="Adenine nucleotide alpha hydrolases-like"/>
    <property type="match status" value="2"/>
</dbReference>
<dbReference type="KEGG" id="hpel:HZS54_12690"/>
<dbReference type="EMBL" id="CP058909">
    <property type="protein sequence ID" value="QLH82420.1"/>
    <property type="molecule type" value="Genomic_DNA"/>
</dbReference>
<evidence type="ECO:0000256" key="1">
    <source>
        <dbReference type="SAM" id="MobiDB-lite"/>
    </source>
</evidence>
<dbReference type="Pfam" id="PF00582">
    <property type="entry name" value="Usp"/>
    <property type="match status" value="1"/>
</dbReference>
<protein>
    <submittedName>
        <fullName evidence="3">Universal stress protein</fullName>
    </submittedName>
</protein>
<dbReference type="GeneID" id="56083461"/>
<dbReference type="CDD" id="cd00293">
    <property type="entry name" value="USP-like"/>
    <property type="match status" value="1"/>
</dbReference>
<feature type="domain" description="UspA" evidence="2">
    <location>
        <begin position="173"/>
        <end position="290"/>
    </location>
</feature>
<sequence length="304" mass="32224">MSFASLGNGLLGTAQDTPHKTPRLAGHFDGNHALVPLLTPAVPAVTDQIKVATTLARAANTALSVITPISVPEQTPKTVGHNVIDDDDSALLDWALEQTADATAHLDGGFLYTRDIVTGVLRTVKTREIDTLVLPSEPGGRLRKSITERIAAQADCDVVVVNGQAGYEQVASMLLPIAGGPHSGLAADLAQSIAADCDAWIDILHIIEEDASEQRRTQAATLVEEAAHRIACPETTSTWVLEAEDVAEAIIDQSQYYGLTIMGAPTTGRLRRFIHGSTNHSVRASARSVVLSARNNSSRSSDAE</sequence>
<name>A0A7D5PET9_9EURY</name>
<dbReference type="OrthoDB" id="43026at2157"/>
<dbReference type="InterPro" id="IPR006016">
    <property type="entry name" value="UspA"/>
</dbReference>
<accession>A0A7D5PET9</accession>
<dbReference type="Gene3D" id="3.40.50.12370">
    <property type="match status" value="1"/>
</dbReference>
<gene>
    <name evidence="3" type="ORF">HZS54_12690</name>
</gene>
<evidence type="ECO:0000313" key="4">
    <source>
        <dbReference type="Proteomes" id="UP000509346"/>
    </source>
</evidence>
<keyword evidence="4" id="KW-1185">Reference proteome</keyword>
<proteinExistence type="predicted"/>
<dbReference type="Proteomes" id="UP000509346">
    <property type="component" value="Chromosome"/>
</dbReference>